<evidence type="ECO:0000256" key="2">
    <source>
        <dbReference type="SAM" id="SignalP"/>
    </source>
</evidence>
<feature type="compositionally biased region" description="Low complexity" evidence="1">
    <location>
        <begin position="66"/>
        <end position="78"/>
    </location>
</feature>
<feature type="chain" id="PRO_5046945457" evidence="2">
    <location>
        <begin position="27"/>
        <end position="394"/>
    </location>
</feature>
<dbReference type="Gene3D" id="2.60.40.10">
    <property type="entry name" value="Immunoglobulins"/>
    <property type="match status" value="1"/>
</dbReference>
<reference evidence="4 5" key="1">
    <citation type="submission" date="2023-07" db="EMBL/GenBank/DDBJ databases">
        <authorList>
            <person name="Girao M."/>
            <person name="Carvalho M.F."/>
        </authorList>
    </citation>
    <scope>NUCLEOTIDE SEQUENCE [LARGE SCALE GENOMIC DNA]</scope>
    <source>
        <strain evidence="4 5">YIM65754</strain>
    </source>
</reference>
<dbReference type="EMBL" id="JAUTXY010000014">
    <property type="protein sequence ID" value="MEE2060810.1"/>
    <property type="molecule type" value="Genomic_DNA"/>
</dbReference>
<keyword evidence="5" id="KW-1185">Reference proteome</keyword>
<feature type="signal peptide" evidence="2">
    <location>
        <begin position="1"/>
        <end position="26"/>
    </location>
</feature>
<evidence type="ECO:0000313" key="5">
    <source>
        <dbReference type="Proteomes" id="UP001336020"/>
    </source>
</evidence>
<proteinExistence type="predicted"/>
<accession>A0ABU7LGY7</accession>
<evidence type="ECO:0000256" key="1">
    <source>
        <dbReference type="SAM" id="MobiDB-lite"/>
    </source>
</evidence>
<feature type="compositionally biased region" description="Low complexity" evidence="1">
    <location>
        <begin position="31"/>
        <end position="53"/>
    </location>
</feature>
<dbReference type="InterPro" id="IPR013783">
    <property type="entry name" value="Ig-like_fold"/>
</dbReference>
<evidence type="ECO:0000313" key="4">
    <source>
        <dbReference type="EMBL" id="MEE2060810.1"/>
    </source>
</evidence>
<keyword evidence="2" id="KW-0732">Signal</keyword>
<gene>
    <name evidence="4" type="ORF">Q7514_25140</name>
</gene>
<name>A0ABU7LGY7_9NOCA</name>
<sequence length="394" mass="40044">MRAPSRILSALFGATLVVAVAGIAGAEPSETDTAPSVTTTTSAPASPTTSVADDTGEPEPASSVITPTTATTPTTPSPDVGIEMGTVAIRAATLSDDEPIAGVSVAVARCETGGIVGTSATGPDGMTSISASLGCYSVSLAGFPDGYDPVSTGPWQIDLTAPGQVQNVGFVFTRWTPPGEGTIAVHARHVDAGNPVPGVTSSVRSCVDDVLYGYLTTDIDGDASAQFPLGCFVVQATAIPAGTALVYGGPFTAELDAPGVVRSAVFTLNFSVPPDPPVPTAHGRIIKLDSISGAPLEGAVFVVGPCRSEWNHREVTGPDGQIPLSLVPGCHVAKEIIAPDGYIGDTGPITFQATEGEYFTVEALNMPEQPGPVFRDPEVRVPVQSIPAGPVERG</sequence>
<feature type="domain" description="SpaA-like prealbumin fold" evidence="3">
    <location>
        <begin position="284"/>
        <end position="363"/>
    </location>
</feature>
<dbReference type="InterPro" id="IPR041033">
    <property type="entry name" value="SpaA_PFL_dom_1"/>
</dbReference>
<organism evidence="4 5">
    <name type="scientific">Rhodococcus artemisiae</name>
    <dbReference type="NCBI Taxonomy" id="714159"/>
    <lineage>
        <taxon>Bacteria</taxon>
        <taxon>Bacillati</taxon>
        <taxon>Actinomycetota</taxon>
        <taxon>Actinomycetes</taxon>
        <taxon>Mycobacteriales</taxon>
        <taxon>Nocardiaceae</taxon>
        <taxon>Rhodococcus</taxon>
    </lineage>
</organism>
<evidence type="ECO:0000259" key="3">
    <source>
        <dbReference type="Pfam" id="PF17802"/>
    </source>
</evidence>
<comment type="caution">
    <text evidence="4">The sequence shown here is derived from an EMBL/GenBank/DDBJ whole genome shotgun (WGS) entry which is preliminary data.</text>
</comment>
<dbReference type="Pfam" id="PF17802">
    <property type="entry name" value="SpaA"/>
    <property type="match status" value="1"/>
</dbReference>
<protein>
    <submittedName>
        <fullName evidence="4">Prealbumin-like fold domain-containing protein</fullName>
    </submittedName>
</protein>
<feature type="region of interest" description="Disordered" evidence="1">
    <location>
        <begin position="28"/>
        <end position="82"/>
    </location>
</feature>
<dbReference type="Proteomes" id="UP001336020">
    <property type="component" value="Unassembled WGS sequence"/>
</dbReference>
<dbReference type="RefSeq" id="WP_330135985.1">
    <property type="nucleotide sequence ID" value="NZ_JAUTXY010000014.1"/>
</dbReference>